<keyword evidence="8" id="KW-1185">Reference proteome</keyword>
<dbReference type="PROSITE" id="PS00758">
    <property type="entry name" value="ARGE_DAPE_CPG2_1"/>
    <property type="match status" value="1"/>
</dbReference>
<evidence type="ECO:0000256" key="4">
    <source>
        <dbReference type="ARBA" id="ARBA00022833"/>
    </source>
</evidence>
<keyword evidence="4" id="KW-0862">Zinc</keyword>
<dbReference type="InterPro" id="IPR050072">
    <property type="entry name" value="Peptidase_M20A"/>
</dbReference>
<accession>A0ABT3BQ64</accession>
<dbReference type="Proteomes" id="UP001207294">
    <property type="component" value="Unassembled WGS sequence"/>
</dbReference>
<evidence type="ECO:0000259" key="6">
    <source>
        <dbReference type="Pfam" id="PF07687"/>
    </source>
</evidence>
<dbReference type="PIRSF" id="PIRSF037238">
    <property type="entry name" value="Carboxypeptidase_G2"/>
    <property type="match status" value="1"/>
</dbReference>
<dbReference type="Pfam" id="PF07687">
    <property type="entry name" value="M20_dimer"/>
    <property type="match status" value="1"/>
</dbReference>
<dbReference type="CDD" id="cd03885">
    <property type="entry name" value="M20_CPDG2"/>
    <property type="match status" value="1"/>
</dbReference>
<name>A0ABT3BQ64_9PSED</name>
<evidence type="ECO:0000313" key="8">
    <source>
        <dbReference type="Proteomes" id="UP001207294"/>
    </source>
</evidence>
<evidence type="ECO:0000256" key="3">
    <source>
        <dbReference type="ARBA" id="ARBA00022801"/>
    </source>
</evidence>
<evidence type="ECO:0000313" key="7">
    <source>
        <dbReference type="EMBL" id="MCV4374979.1"/>
    </source>
</evidence>
<dbReference type="InterPro" id="IPR002933">
    <property type="entry name" value="Peptidase_M20"/>
</dbReference>
<organism evidence="7 8">
    <name type="scientific">Pseudomonas capsici</name>
    <dbReference type="NCBI Taxonomy" id="2810614"/>
    <lineage>
        <taxon>Bacteria</taxon>
        <taxon>Pseudomonadati</taxon>
        <taxon>Pseudomonadota</taxon>
        <taxon>Gammaproteobacteria</taxon>
        <taxon>Pseudomonadales</taxon>
        <taxon>Pseudomonadaceae</taxon>
        <taxon>Pseudomonas</taxon>
    </lineage>
</organism>
<reference evidence="7 8" key="1">
    <citation type="submission" date="2022-10" db="EMBL/GenBank/DDBJ databases">
        <title>Characterization of Pseudomonas capsici strains from pepper and tomato in Georgia.</title>
        <authorList>
            <person name="Zhao M."/>
            <person name="Dutta B."/>
        </authorList>
    </citation>
    <scope>NUCLEOTIDE SEQUENCE [LARGE SCALE GENOMIC DNA]</scope>
    <source>
        <strain evidence="7 8">Pc20-5</strain>
    </source>
</reference>
<keyword evidence="2" id="KW-0479">Metal-binding</keyword>
<dbReference type="Gene3D" id="3.40.630.10">
    <property type="entry name" value="Zn peptidases"/>
    <property type="match status" value="1"/>
</dbReference>
<dbReference type="InterPro" id="IPR017150">
    <property type="entry name" value="Pept_M20_glutamate_carboxypep"/>
</dbReference>
<evidence type="ECO:0000256" key="5">
    <source>
        <dbReference type="ARBA" id="ARBA00023285"/>
    </source>
</evidence>
<dbReference type="EMBL" id="JAOXML010000001">
    <property type="protein sequence ID" value="MCV4374979.1"/>
    <property type="molecule type" value="Genomic_DNA"/>
</dbReference>
<evidence type="ECO:0000256" key="2">
    <source>
        <dbReference type="ARBA" id="ARBA00022723"/>
    </source>
</evidence>
<dbReference type="SUPFAM" id="SSF55031">
    <property type="entry name" value="Bacterial exopeptidase dimerisation domain"/>
    <property type="match status" value="1"/>
</dbReference>
<gene>
    <name evidence="7" type="ORF">OH718_00040</name>
</gene>
<feature type="domain" description="Peptidase M20 dimerisation" evidence="6">
    <location>
        <begin position="184"/>
        <end position="284"/>
    </location>
</feature>
<keyword evidence="3" id="KW-0378">Hydrolase</keyword>
<dbReference type="Gene3D" id="3.30.70.360">
    <property type="match status" value="1"/>
</dbReference>
<dbReference type="InterPro" id="IPR001261">
    <property type="entry name" value="ArgE/DapE_CS"/>
</dbReference>
<dbReference type="InterPro" id="IPR036264">
    <property type="entry name" value="Bact_exopeptidase_dim_dom"/>
</dbReference>
<proteinExistence type="predicted"/>
<dbReference type="Pfam" id="PF01546">
    <property type="entry name" value="Peptidase_M20"/>
    <property type="match status" value="1"/>
</dbReference>
<comment type="cofactor">
    <cofactor evidence="1">
        <name>Zn(2+)</name>
        <dbReference type="ChEBI" id="CHEBI:29105"/>
    </cofactor>
</comment>
<dbReference type="PANTHER" id="PTHR43808">
    <property type="entry name" value="ACETYLORNITHINE DEACETYLASE"/>
    <property type="match status" value="1"/>
</dbReference>
<evidence type="ECO:0000256" key="1">
    <source>
        <dbReference type="ARBA" id="ARBA00001947"/>
    </source>
</evidence>
<comment type="caution">
    <text evidence="7">The sequence shown here is derived from an EMBL/GenBank/DDBJ whole genome shotgun (WGS) entry which is preliminary data.</text>
</comment>
<dbReference type="SUPFAM" id="SSF53187">
    <property type="entry name" value="Zn-dependent exopeptidases"/>
    <property type="match status" value="1"/>
</dbReference>
<protein>
    <submittedName>
        <fullName evidence="7">M20 family metallopeptidase</fullName>
    </submittedName>
</protein>
<keyword evidence="5" id="KW-0170">Cobalt</keyword>
<sequence>MNELQKQTSQWLAGQYEAMESLLQRLVDTDSNSYDKAGVDAVGELLAAELQADGINVERIAIADFGDVLLAELPGGPGKPVLLLGHRDTVFPKGTTATRGYSRDDRLAYGPGVADMKGGLVLNCFALKALKRLPPLPFPVQILYTGDEEIGSGSARAHIERHARAAQAVLNPEPGRASGNVVSARKGGATLIIEVSGRAAHSGVNHADGASAIQALAHKIIKLHALTDYAAGITTNVGLMSGGTSSNTVAPSATAKLDVRFVELRQWDEILAAIQDIVAEEELPGTSARLLEATTFLPMEARHSTELLRLYQQQATELGFSVEGEFTGGCADSGFTASLGIPTLCGLGPVGGKVHTDREYLELATLVPRGQALVATILALNESPALTPHQECACPGRHSDNRLRQQS</sequence>
<dbReference type="InterPro" id="IPR011650">
    <property type="entry name" value="Peptidase_M20_dimer"/>
</dbReference>
<dbReference type="PANTHER" id="PTHR43808:SF9">
    <property type="entry name" value="BLL0789 PROTEIN"/>
    <property type="match status" value="1"/>
</dbReference>